<evidence type="ECO:0000256" key="1">
    <source>
        <dbReference type="SAM" id="MobiDB-lite"/>
    </source>
</evidence>
<gene>
    <name evidence="2" type="ORF">AVDCRST_MAG72-1458</name>
</gene>
<organism evidence="2">
    <name type="scientific">uncultured Nocardioidaceae bacterium</name>
    <dbReference type="NCBI Taxonomy" id="253824"/>
    <lineage>
        <taxon>Bacteria</taxon>
        <taxon>Bacillati</taxon>
        <taxon>Actinomycetota</taxon>
        <taxon>Actinomycetes</taxon>
        <taxon>Propionibacteriales</taxon>
        <taxon>Nocardioidaceae</taxon>
        <taxon>environmental samples</taxon>
    </lineage>
</organism>
<evidence type="ECO:0000313" key="2">
    <source>
        <dbReference type="EMBL" id="CAA9351595.1"/>
    </source>
</evidence>
<feature type="region of interest" description="Disordered" evidence="1">
    <location>
        <begin position="1"/>
        <end position="29"/>
    </location>
</feature>
<sequence>GRPRIGPARRPGHRQPVPAVGPCRRGDRDRCAARLRRGAGAL</sequence>
<dbReference type="EMBL" id="CADCUJ010000061">
    <property type="protein sequence ID" value="CAA9351595.1"/>
    <property type="molecule type" value="Genomic_DNA"/>
</dbReference>
<proteinExistence type="predicted"/>
<feature type="non-terminal residue" evidence="2">
    <location>
        <position position="42"/>
    </location>
</feature>
<protein>
    <submittedName>
        <fullName evidence="2">Uncharacterized protein</fullName>
    </submittedName>
</protein>
<dbReference type="AlphaFoldDB" id="A0A6J4M947"/>
<name>A0A6J4M947_9ACTN</name>
<feature type="non-terminal residue" evidence="2">
    <location>
        <position position="1"/>
    </location>
</feature>
<reference evidence="2" key="1">
    <citation type="submission" date="2020-02" db="EMBL/GenBank/DDBJ databases">
        <authorList>
            <person name="Meier V. D."/>
        </authorList>
    </citation>
    <scope>NUCLEOTIDE SEQUENCE</scope>
    <source>
        <strain evidence="2">AVDCRST_MAG72</strain>
    </source>
</reference>
<accession>A0A6J4M947</accession>